<reference evidence="1" key="1">
    <citation type="journal article" date="2023" name="PLoS Negl. Trop. Dis.">
        <title>A genome sequence for Biomphalaria pfeifferi, the major vector snail for the human-infecting parasite Schistosoma mansoni.</title>
        <authorList>
            <person name="Bu L."/>
            <person name="Lu L."/>
            <person name="Laidemitt M.R."/>
            <person name="Zhang S.M."/>
            <person name="Mutuku M."/>
            <person name="Mkoji G."/>
            <person name="Steinauer M."/>
            <person name="Loker E.S."/>
        </authorList>
    </citation>
    <scope>NUCLEOTIDE SEQUENCE</scope>
    <source>
        <strain evidence="1">KasaAsao</strain>
    </source>
</reference>
<organism evidence="1 2">
    <name type="scientific">Biomphalaria pfeifferi</name>
    <name type="common">Bloodfluke planorb</name>
    <name type="synonym">Freshwater snail</name>
    <dbReference type="NCBI Taxonomy" id="112525"/>
    <lineage>
        <taxon>Eukaryota</taxon>
        <taxon>Metazoa</taxon>
        <taxon>Spiralia</taxon>
        <taxon>Lophotrochozoa</taxon>
        <taxon>Mollusca</taxon>
        <taxon>Gastropoda</taxon>
        <taxon>Heterobranchia</taxon>
        <taxon>Euthyneura</taxon>
        <taxon>Panpulmonata</taxon>
        <taxon>Hygrophila</taxon>
        <taxon>Lymnaeoidea</taxon>
        <taxon>Planorbidae</taxon>
        <taxon>Biomphalaria</taxon>
    </lineage>
</organism>
<reference evidence="1" key="2">
    <citation type="submission" date="2023-04" db="EMBL/GenBank/DDBJ databases">
        <authorList>
            <person name="Bu L."/>
            <person name="Lu L."/>
            <person name="Laidemitt M.R."/>
            <person name="Zhang S.M."/>
            <person name="Mutuku M."/>
            <person name="Mkoji G."/>
            <person name="Steinauer M."/>
            <person name="Loker E.S."/>
        </authorList>
    </citation>
    <scope>NUCLEOTIDE SEQUENCE</scope>
    <source>
        <strain evidence="1">KasaAsao</strain>
        <tissue evidence="1">Whole Snail</tissue>
    </source>
</reference>
<keyword evidence="2" id="KW-1185">Reference proteome</keyword>
<dbReference type="AlphaFoldDB" id="A0AAD8B164"/>
<evidence type="ECO:0000313" key="2">
    <source>
        <dbReference type="Proteomes" id="UP001233172"/>
    </source>
</evidence>
<evidence type="ECO:0000313" key="1">
    <source>
        <dbReference type="EMBL" id="KAK0045592.1"/>
    </source>
</evidence>
<gene>
    <name evidence="1" type="ORF">Bpfe_024958</name>
</gene>
<comment type="caution">
    <text evidence="1">The sequence shown here is derived from an EMBL/GenBank/DDBJ whole genome shotgun (WGS) entry which is preliminary data.</text>
</comment>
<sequence length="113" mass="12370">MALWSISARQHCVTHGPVVNQCQTALCHTWPCGQPVPDSTVSHMALWSISARQHCVTHGPVVHQCQTTLCHTWPCGPSVPDSTVSHMTLWSGGTDLVHIIMGVFESRLKLHAL</sequence>
<dbReference type="EMBL" id="JASAOG010000178">
    <property type="protein sequence ID" value="KAK0045592.1"/>
    <property type="molecule type" value="Genomic_DNA"/>
</dbReference>
<protein>
    <submittedName>
        <fullName evidence="1">Uncharacterized protein</fullName>
    </submittedName>
</protein>
<proteinExistence type="predicted"/>
<dbReference type="Proteomes" id="UP001233172">
    <property type="component" value="Unassembled WGS sequence"/>
</dbReference>
<accession>A0AAD8B164</accession>
<name>A0AAD8B164_BIOPF</name>